<organism evidence="10 11">
    <name type="scientific">Zostera marina</name>
    <name type="common">Eelgrass</name>
    <dbReference type="NCBI Taxonomy" id="29655"/>
    <lineage>
        <taxon>Eukaryota</taxon>
        <taxon>Viridiplantae</taxon>
        <taxon>Streptophyta</taxon>
        <taxon>Embryophyta</taxon>
        <taxon>Tracheophyta</taxon>
        <taxon>Spermatophyta</taxon>
        <taxon>Magnoliopsida</taxon>
        <taxon>Liliopsida</taxon>
        <taxon>Zosteraceae</taxon>
        <taxon>Zostera</taxon>
    </lineage>
</organism>
<dbReference type="GO" id="GO:0005694">
    <property type="term" value="C:chromosome"/>
    <property type="evidence" value="ECO:0007669"/>
    <property type="project" value="UniProtKB-SubCell"/>
</dbReference>
<comment type="caution">
    <text evidence="10">The sequence shown here is derived from an EMBL/GenBank/DDBJ whole genome shotgun (WGS) entry which is preliminary data.</text>
</comment>
<evidence type="ECO:0000259" key="9">
    <source>
        <dbReference type="PROSITE" id="PS50868"/>
    </source>
</evidence>
<dbReference type="InterPro" id="IPR001214">
    <property type="entry name" value="SET_dom"/>
</dbReference>
<dbReference type="STRING" id="29655.A0A0K9Q4P2"/>
<dbReference type="GO" id="GO:0042054">
    <property type="term" value="F:histone methyltransferase activity"/>
    <property type="evidence" value="ECO:0000318"/>
    <property type="project" value="GO_Central"/>
</dbReference>
<dbReference type="InterPro" id="IPR003616">
    <property type="entry name" value="Post-SET_dom"/>
</dbReference>
<evidence type="ECO:0000256" key="5">
    <source>
        <dbReference type="ARBA" id="ARBA00022691"/>
    </source>
</evidence>
<dbReference type="GO" id="GO:0003690">
    <property type="term" value="F:double-stranded DNA binding"/>
    <property type="evidence" value="ECO:0000318"/>
    <property type="project" value="GO_Central"/>
</dbReference>
<dbReference type="PROSITE" id="PS50280">
    <property type="entry name" value="SET"/>
    <property type="match status" value="1"/>
</dbReference>
<keyword evidence="7" id="KW-0862">Zinc</keyword>
<evidence type="ECO:0000313" key="10">
    <source>
        <dbReference type="EMBL" id="KMZ76243.1"/>
    </source>
</evidence>
<accession>A0A0K9Q4P2</accession>
<keyword evidence="4 10" id="KW-0808">Transferase</keyword>
<dbReference type="PANTHER" id="PTHR46223:SF3">
    <property type="entry name" value="HISTONE-LYSINE N-METHYLTRANSFERASE SET-23"/>
    <property type="match status" value="1"/>
</dbReference>
<keyword evidence="5" id="KW-0949">S-adenosyl-L-methionine</keyword>
<evidence type="ECO:0000259" key="8">
    <source>
        <dbReference type="PROSITE" id="PS50280"/>
    </source>
</evidence>
<feature type="domain" description="SET" evidence="8">
    <location>
        <begin position="177"/>
        <end position="308"/>
    </location>
</feature>
<dbReference type="Pfam" id="PF00856">
    <property type="entry name" value="SET"/>
    <property type="match status" value="1"/>
</dbReference>
<evidence type="ECO:0000256" key="1">
    <source>
        <dbReference type="ARBA" id="ARBA00004286"/>
    </source>
</evidence>
<evidence type="ECO:0000256" key="4">
    <source>
        <dbReference type="ARBA" id="ARBA00022679"/>
    </source>
</evidence>
<keyword evidence="2" id="KW-0158">Chromosome</keyword>
<keyword evidence="11" id="KW-1185">Reference proteome</keyword>
<evidence type="ECO:0000256" key="6">
    <source>
        <dbReference type="ARBA" id="ARBA00022723"/>
    </source>
</evidence>
<dbReference type="Proteomes" id="UP000036987">
    <property type="component" value="Unassembled WGS sequence"/>
</dbReference>
<keyword evidence="3 10" id="KW-0489">Methyltransferase</keyword>
<dbReference type="OrthoDB" id="5792673at2759"/>
<comment type="subcellular location">
    <subcellularLocation>
        <location evidence="1">Chromosome</location>
    </subcellularLocation>
</comment>
<evidence type="ECO:0000256" key="2">
    <source>
        <dbReference type="ARBA" id="ARBA00022454"/>
    </source>
</evidence>
<dbReference type="InterPro" id="IPR046341">
    <property type="entry name" value="SET_dom_sf"/>
</dbReference>
<dbReference type="AlphaFoldDB" id="A0A0K9Q4P2"/>
<dbReference type="SMART" id="SM00317">
    <property type="entry name" value="SET"/>
    <property type="match status" value="1"/>
</dbReference>
<feature type="domain" description="Post-SET" evidence="9">
    <location>
        <begin position="318"/>
        <end position="334"/>
    </location>
</feature>
<name>A0A0K9Q4P2_ZOSMR</name>
<evidence type="ECO:0000256" key="3">
    <source>
        <dbReference type="ARBA" id="ARBA00022603"/>
    </source>
</evidence>
<evidence type="ECO:0000256" key="7">
    <source>
        <dbReference type="ARBA" id="ARBA00022833"/>
    </source>
</evidence>
<dbReference type="InterPro" id="IPR050973">
    <property type="entry name" value="H3K9_Histone-Lys_N-MTase"/>
</dbReference>
<dbReference type="OMA" id="GLECENR"/>
<dbReference type="Gene3D" id="2.170.270.10">
    <property type="entry name" value="SET domain"/>
    <property type="match status" value="1"/>
</dbReference>
<evidence type="ECO:0000313" key="11">
    <source>
        <dbReference type="Proteomes" id="UP000036987"/>
    </source>
</evidence>
<reference evidence="11" key="1">
    <citation type="journal article" date="2016" name="Nature">
        <title>The genome of the seagrass Zostera marina reveals angiosperm adaptation to the sea.</title>
        <authorList>
            <person name="Olsen J.L."/>
            <person name="Rouze P."/>
            <person name="Verhelst B."/>
            <person name="Lin Y.-C."/>
            <person name="Bayer T."/>
            <person name="Collen J."/>
            <person name="Dattolo E."/>
            <person name="De Paoli E."/>
            <person name="Dittami S."/>
            <person name="Maumus F."/>
            <person name="Michel G."/>
            <person name="Kersting A."/>
            <person name="Lauritano C."/>
            <person name="Lohaus R."/>
            <person name="Toepel M."/>
            <person name="Tonon T."/>
            <person name="Vanneste K."/>
            <person name="Amirebrahimi M."/>
            <person name="Brakel J."/>
            <person name="Bostroem C."/>
            <person name="Chovatia M."/>
            <person name="Grimwood J."/>
            <person name="Jenkins J.W."/>
            <person name="Jueterbock A."/>
            <person name="Mraz A."/>
            <person name="Stam W.T."/>
            <person name="Tice H."/>
            <person name="Bornberg-Bauer E."/>
            <person name="Green P.J."/>
            <person name="Pearson G.A."/>
            <person name="Procaccini G."/>
            <person name="Duarte C.M."/>
            <person name="Schmutz J."/>
            <person name="Reusch T.B.H."/>
            <person name="Van de Peer Y."/>
        </authorList>
    </citation>
    <scope>NUCLEOTIDE SEQUENCE [LARGE SCALE GENOMIC DNA]</scope>
    <source>
        <strain evidence="11">cv. Finnish</strain>
    </source>
</reference>
<sequence length="338" mass="37310">MLNDVNLKKKKREIEYLSDWASLVLPYLSPSSLAATSIVCKIFHDISTSITVKRISDATRGLEKHPIPFRNNNTSRNTQSYSYFLYISSSCILRSPHCFRQSWGGDGLSEQSSSISPLPLIDNSCGCKCIGKNCSSIDGSGCSCNWVRTPDVMSECGPKCQCGFDCGNRLTQRGVSVELTIVMDERKGWGLHVGKTGIRKGEFVCEYAGEFLTTQETRRRQKIYDDVKKCSPAALLVVREHLPSGEACLRVNIDATRIGNVGRFINHSCDGGNLISVLVRSCGVVVPRLCFFAARDISEAEELTFSYGDVRSRRHGESLKPCFCGTPDCLGMLPSEDT</sequence>
<dbReference type="GO" id="GO:0032259">
    <property type="term" value="P:methylation"/>
    <property type="evidence" value="ECO:0007669"/>
    <property type="project" value="UniProtKB-KW"/>
</dbReference>
<dbReference type="SUPFAM" id="SSF82199">
    <property type="entry name" value="SET domain"/>
    <property type="match status" value="1"/>
</dbReference>
<dbReference type="GO" id="GO:0046872">
    <property type="term" value="F:metal ion binding"/>
    <property type="evidence" value="ECO:0007669"/>
    <property type="project" value="UniProtKB-KW"/>
</dbReference>
<dbReference type="PROSITE" id="PS50868">
    <property type="entry name" value="POST_SET"/>
    <property type="match status" value="1"/>
</dbReference>
<keyword evidence="6" id="KW-0479">Metal-binding</keyword>
<dbReference type="EMBL" id="LFYR01000069">
    <property type="protein sequence ID" value="KMZ76243.1"/>
    <property type="molecule type" value="Genomic_DNA"/>
</dbReference>
<dbReference type="PANTHER" id="PTHR46223">
    <property type="entry name" value="HISTONE-LYSINE N-METHYLTRANSFERASE SUV39H"/>
    <property type="match status" value="1"/>
</dbReference>
<gene>
    <name evidence="10" type="ORF">ZOSMA_105G00740</name>
</gene>
<proteinExistence type="predicted"/>
<protein>
    <submittedName>
        <fullName evidence="10">Histone-lysine N-methyltransferase</fullName>
    </submittedName>
</protein>